<proteinExistence type="predicted"/>
<dbReference type="SUPFAM" id="SSF55753">
    <property type="entry name" value="Actin depolymerizing proteins"/>
    <property type="match status" value="1"/>
</dbReference>
<dbReference type="AlphaFoldDB" id="A0A0F9PZ32"/>
<accession>A0A0F9PZ32</accession>
<organism evidence="1">
    <name type="scientific">marine sediment metagenome</name>
    <dbReference type="NCBI Taxonomy" id="412755"/>
    <lineage>
        <taxon>unclassified sequences</taxon>
        <taxon>metagenomes</taxon>
        <taxon>ecological metagenomes</taxon>
    </lineage>
</organism>
<dbReference type="Gene3D" id="3.40.20.10">
    <property type="entry name" value="Severin"/>
    <property type="match status" value="1"/>
</dbReference>
<sequence>MAELRFFFAYELEDTGERRELFFSEKDLAQYLGPEQVLVLVREDLRRIFIWKGAISPVKKRFLGSKVARELQQKLMKDVRYHRCKIVSVDQGDEVQEFLDAFNLESMEVKERLNDMRYIRNSEKEEIIEEPEYPEEKEFRINDHLKLKLIKGETVIFIDKKPFRQCKYLLLNLTQKDFTKFDHIDSIDEAFEIYNKGDKNHERKHDLIDPESEFIGHCSNLQAWYEYDYDLRILHSSLSIPLLKKMAFLGDTKAIIRLKESIASRIASRNYNTIIFYLNEKYLKLFSNEELEVIFDEWLDRNLNFSVMEKRRLWYPLLKELIERGITRAQKIIKKEIIIYLEEDNFEAYRYLLNQNFFKLLNLEDLEELYDLIPKKDLVALRHVESLILKATLRERRNLKLED</sequence>
<evidence type="ECO:0008006" key="2">
    <source>
        <dbReference type="Google" id="ProtNLM"/>
    </source>
</evidence>
<evidence type="ECO:0000313" key="1">
    <source>
        <dbReference type="EMBL" id="KKM98452.1"/>
    </source>
</evidence>
<dbReference type="EMBL" id="LAZR01005617">
    <property type="protein sequence ID" value="KKM98452.1"/>
    <property type="molecule type" value="Genomic_DNA"/>
</dbReference>
<reference evidence="1" key="1">
    <citation type="journal article" date="2015" name="Nature">
        <title>Complex archaea that bridge the gap between prokaryotes and eukaryotes.</title>
        <authorList>
            <person name="Spang A."/>
            <person name="Saw J.H."/>
            <person name="Jorgensen S.L."/>
            <person name="Zaremba-Niedzwiedzka K."/>
            <person name="Martijn J."/>
            <person name="Lind A.E."/>
            <person name="van Eijk R."/>
            <person name="Schleper C."/>
            <person name="Guy L."/>
            <person name="Ettema T.J."/>
        </authorList>
    </citation>
    <scope>NUCLEOTIDE SEQUENCE</scope>
</reference>
<gene>
    <name evidence="1" type="ORF">LCGC14_1157840</name>
</gene>
<protein>
    <recommendedName>
        <fullName evidence="2">Gelsolin-like domain-containing protein</fullName>
    </recommendedName>
</protein>
<dbReference type="InterPro" id="IPR029006">
    <property type="entry name" value="ADF-H/Gelsolin-like_dom_sf"/>
</dbReference>
<comment type="caution">
    <text evidence="1">The sequence shown here is derived from an EMBL/GenBank/DDBJ whole genome shotgun (WGS) entry which is preliminary data.</text>
</comment>
<name>A0A0F9PZ32_9ZZZZ</name>